<protein>
    <recommendedName>
        <fullName evidence="7">C2H2-type domain-containing protein</fullName>
    </recommendedName>
</protein>
<organism evidence="8 9">
    <name type="scientific">Periplaneta americana</name>
    <name type="common">American cockroach</name>
    <name type="synonym">Blatta americana</name>
    <dbReference type="NCBI Taxonomy" id="6978"/>
    <lineage>
        <taxon>Eukaryota</taxon>
        <taxon>Metazoa</taxon>
        <taxon>Ecdysozoa</taxon>
        <taxon>Arthropoda</taxon>
        <taxon>Hexapoda</taxon>
        <taxon>Insecta</taxon>
        <taxon>Pterygota</taxon>
        <taxon>Neoptera</taxon>
        <taxon>Polyneoptera</taxon>
        <taxon>Dictyoptera</taxon>
        <taxon>Blattodea</taxon>
        <taxon>Blattoidea</taxon>
        <taxon>Blattidae</taxon>
        <taxon>Blattinae</taxon>
        <taxon>Periplaneta</taxon>
    </lineage>
</organism>
<keyword evidence="2" id="KW-0677">Repeat</keyword>
<proteinExistence type="predicted"/>
<evidence type="ECO:0000256" key="1">
    <source>
        <dbReference type="ARBA" id="ARBA00022723"/>
    </source>
</evidence>
<evidence type="ECO:0000256" key="5">
    <source>
        <dbReference type="ARBA" id="ARBA00023242"/>
    </source>
</evidence>
<name>A0ABQ8RV48_PERAM</name>
<dbReference type="SUPFAM" id="SSF57667">
    <property type="entry name" value="beta-beta-alpha zinc fingers"/>
    <property type="match status" value="1"/>
</dbReference>
<keyword evidence="9" id="KW-1185">Reference proteome</keyword>
<gene>
    <name evidence="8" type="ORF">ANN_27720</name>
</gene>
<reference evidence="8 9" key="1">
    <citation type="journal article" date="2022" name="Allergy">
        <title>Genome assembly and annotation of Periplaneta americana reveal a comprehensive cockroach allergen profile.</title>
        <authorList>
            <person name="Wang L."/>
            <person name="Xiong Q."/>
            <person name="Saelim N."/>
            <person name="Wang L."/>
            <person name="Nong W."/>
            <person name="Wan A.T."/>
            <person name="Shi M."/>
            <person name="Liu X."/>
            <person name="Cao Q."/>
            <person name="Hui J.H.L."/>
            <person name="Sookrung N."/>
            <person name="Leung T.F."/>
            <person name="Tungtrongchitr A."/>
            <person name="Tsui S.K.W."/>
        </authorList>
    </citation>
    <scope>NUCLEOTIDE SEQUENCE [LARGE SCALE GENOMIC DNA]</scope>
    <source>
        <strain evidence="8">PWHHKU_190912</strain>
    </source>
</reference>
<keyword evidence="3 6" id="KW-0863">Zinc-finger</keyword>
<dbReference type="PANTHER" id="PTHR14003">
    <property type="entry name" value="TRANSCRIPTIONAL REPRESSOR PROTEIN YY"/>
    <property type="match status" value="1"/>
</dbReference>
<evidence type="ECO:0000313" key="8">
    <source>
        <dbReference type="EMBL" id="KAJ4425526.1"/>
    </source>
</evidence>
<feature type="non-terminal residue" evidence="8">
    <location>
        <position position="1"/>
    </location>
</feature>
<evidence type="ECO:0000256" key="2">
    <source>
        <dbReference type="ARBA" id="ARBA00022737"/>
    </source>
</evidence>
<dbReference type="InterPro" id="IPR036236">
    <property type="entry name" value="Znf_C2H2_sf"/>
</dbReference>
<evidence type="ECO:0000259" key="7">
    <source>
        <dbReference type="PROSITE" id="PS50157"/>
    </source>
</evidence>
<dbReference type="Proteomes" id="UP001148838">
    <property type="component" value="Unassembled WGS sequence"/>
</dbReference>
<feature type="domain" description="C2H2-type" evidence="7">
    <location>
        <begin position="168"/>
        <end position="195"/>
    </location>
</feature>
<keyword evidence="4" id="KW-0862">Zinc</keyword>
<dbReference type="InterPro" id="IPR013087">
    <property type="entry name" value="Znf_C2H2_type"/>
</dbReference>
<keyword evidence="1" id="KW-0479">Metal-binding</keyword>
<accession>A0ABQ8RV48</accession>
<dbReference type="EMBL" id="JAJSOF020000042">
    <property type="protein sequence ID" value="KAJ4425526.1"/>
    <property type="molecule type" value="Genomic_DNA"/>
</dbReference>
<sequence length="230" mass="26420">LDLQAYDNTYEIEDNKASSKQGNLSHLEVTSMKTECVDNSYNIKSEIKVEDTSVPTSFSVVKSEVDEGNLSYLEVTGMKIECVDHKYDIKSEEDFFYLDGVQQEQEVRVSSEENEVFPESIMDNVEESVSQEHAIIDCEKDKLAHSGSFADSGNLKYHKLLHRDERPFKCEVCGKSFIASWSLKKHKRLHTDERPFKCEIGIFIETVIDNLFGIDIIRQELFKIVPPQHD</sequence>
<dbReference type="Pfam" id="PF00096">
    <property type="entry name" value="zf-C2H2"/>
    <property type="match status" value="1"/>
</dbReference>
<evidence type="ECO:0000256" key="3">
    <source>
        <dbReference type="ARBA" id="ARBA00022771"/>
    </source>
</evidence>
<keyword evidence="5" id="KW-0539">Nucleus</keyword>
<comment type="caution">
    <text evidence="8">The sequence shown here is derived from an EMBL/GenBank/DDBJ whole genome shotgun (WGS) entry which is preliminary data.</text>
</comment>
<dbReference type="Gene3D" id="3.30.160.60">
    <property type="entry name" value="Classic Zinc Finger"/>
    <property type="match status" value="1"/>
</dbReference>
<dbReference type="PROSITE" id="PS00028">
    <property type="entry name" value="ZINC_FINGER_C2H2_1"/>
    <property type="match status" value="1"/>
</dbReference>
<dbReference type="PROSITE" id="PS50157">
    <property type="entry name" value="ZINC_FINGER_C2H2_2"/>
    <property type="match status" value="1"/>
</dbReference>
<dbReference type="SMART" id="SM00355">
    <property type="entry name" value="ZnF_C2H2"/>
    <property type="match status" value="1"/>
</dbReference>
<evidence type="ECO:0000313" key="9">
    <source>
        <dbReference type="Proteomes" id="UP001148838"/>
    </source>
</evidence>
<evidence type="ECO:0000256" key="4">
    <source>
        <dbReference type="ARBA" id="ARBA00022833"/>
    </source>
</evidence>
<evidence type="ECO:0000256" key="6">
    <source>
        <dbReference type="PROSITE-ProRule" id="PRU00042"/>
    </source>
</evidence>
<dbReference type="PANTHER" id="PTHR14003:SF23">
    <property type="entry name" value="ZINC FINGER PROTEIN 143"/>
    <property type="match status" value="1"/>
</dbReference>